<reference evidence="2 3" key="1">
    <citation type="submission" date="2020-08" db="EMBL/GenBank/DDBJ databases">
        <title>A Genomic Blueprint of the Chicken Gut Microbiome.</title>
        <authorList>
            <person name="Gilroy R."/>
            <person name="Ravi A."/>
            <person name="Getino M."/>
            <person name="Pursley I."/>
            <person name="Horton D.L."/>
            <person name="Alikhan N.-F."/>
            <person name="Baker D."/>
            <person name="Gharbi K."/>
            <person name="Hall N."/>
            <person name="Watson M."/>
            <person name="Adriaenssens E.M."/>
            <person name="Foster-Nyarko E."/>
            <person name="Jarju S."/>
            <person name="Secka A."/>
            <person name="Antonio M."/>
            <person name="Oren A."/>
            <person name="Chaudhuri R."/>
            <person name="La Ragione R.M."/>
            <person name="Hildebrand F."/>
            <person name="Pallen M.J."/>
        </authorList>
    </citation>
    <scope>NUCLEOTIDE SEQUENCE [LARGE SCALE GENOMIC DNA]</scope>
    <source>
        <strain evidence="2 3">Sa2YVA2</strain>
    </source>
</reference>
<dbReference type="EMBL" id="JACSQN010000005">
    <property type="protein sequence ID" value="MBD7984393.1"/>
    <property type="molecule type" value="Genomic_DNA"/>
</dbReference>
<dbReference type="PROSITE" id="PS50943">
    <property type="entry name" value="HTH_CROC1"/>
    <property type="match status" value="1"/>
</dbReference>
<evidence type="ECO:0000313" key="2">
    <source>
        <dbReference type="EMBL" id="MBD7984393.1"/>
    </source>
</evidence>
<protein>
    <submittedName>
        <fullName evidence="2">Helix-turn-helix transcriptional regulator</fullName>
    </submittedName>
</protein>
<dbReference type="CDD" id="cd00093">
    <property type="entry name" value="HTH_XRE"/>
    <property type="match status" value="1"/>
</dbReference>
<comment type="caution">
    <text evidence="2">The sequence shown here is derived from an EMBL/GenBank/DDBJ whole genome shotgun (WGS) entry which is preliminary data.</text>
</comment>
<gene>
    <name evidence="2" type="ORF">H9649_07370</name>
</gene>
<accession>A0ABR8U8M9</accession>
<feature type="domain" description="HTH cro/C1-type" evidence="1">
    <location>
        <begin position="7"/>
        <end position="66"/>
    </location>
</feature>
<dbReference type="RefSeq" id="WP_191694084.1">
    <property type="nucleotide sequence ID" value="NZ_JACSQN010000005.1"/>
</dbReference>
<dbReference type="Pfam" id="PF13443">
    <property type="entry name" value="HTH_26"/>
    <property type="match status" value="1"/>
</dbReference>
<dbReference type="Proteomes" id="UP000626786">
    <property type="component" value="Unassembled WGS sequence"/>
</dbReference>
<dbReference type="InterPro" id="IPR001387">
    <property type="entry name" value="Cro/C1-type_HTH"/>
</dbReference>
<sequence>MDLTKEIKKLLVDKDMNATQLAEKIGTTQSNLSKKMANGTYSVTDLEKIAEALDMLLEINFKTDDRTEV</sequence>
<keyword evidence="3" id="KW-1185">Reference proteome</keyword>
<name>A0ABR8U8M9_9BACL</name>
<dbReference type="InterPro" id="IPR010982">
    <property type="entry name" value="Lambda_DNA-bd_dom_sf"/>
</dbReference>
<proteinExistence type="predicted"/>
<evidence type="ECO:0000313" key="3">
    <source>
        <dbReference type="Proteomes" id="UP000626786"/>
    </source>
</evidence>
<dbReference type="SUPFAM" id="SSF47413">
    <property type="entry name" value="lambda repressor-like DNA-binding domains"/>
    <property type="match status" value="1"/>
</dbReference>
<evidence type="ECO:0000259" key="1">
    <source>
        <dbReference type="PROSITE" id="PS50943"/>
    </source>
</evidence>
<organism evidence="2 3">
    <name type="scientific">Sporosarcina quadrami</name>
    <dbReference type="NCBI Taxonomy" id="2762234"/>
    <lineage>
        <taxon>Bacteria</taxon>
        <taxon>Bacillati</taxon>
        <taxon>Bacillota</taxon>
        <taxon>Bacilli</taxon>
        <taxon>Bacillales</taxon>
        <taxon>Caryophanaceae</taxon>
        <taxon>Sporosarcina</taxon>
    </lineage>
</organism>
<dbReference type="Gene3D" id="1.10.260.40">
    <property type="entry name" value="lambda repressor-like DNA-binding domains"/>
    <property type="match status" value="1"/>
</dbReference>